<evidence type="ECO:0000256" key="4">
    <source>
        <dbReference type="ARBA" id="ARBA00022825"/>
    </source>
</evidence>
<dbReference type="InParanoid" id="A0A1Z5KTI1"/>
<evidence type="ECO:0000313" key="9">
    <source>
        <dbReference type="Proteomes" id="UP000198406"/>
    </source>
</evidence>
<dbReference type="GO" id="GO:0005829">
    <property type="term" value="C:cytosol"/>
    <property type="evidence" value="ECO:0007669"/>
    <property type="project" value="TreeGrafter"/>
</dbReference>
<dbReference type="GO" id="GO:0004252">
    <property type="term" value="F:serine-type endopeptidase activity"/>
    <property type="evidence" value="ECO:0007669"/>
    <property type="project" value="UniProtKB-UniRule"/>
</dbReference>
<dbReference type="PANTHER" id="PTHR42881:SF13">
    <property type="entry name" value="PROLYL ENDOPEPTIDASE"/>
    <property type="match status" value="1"/>
</dbReference>
<evidence type="ECO:0000256" key="1">
    <source>
        <dbReference type="ARBA" id="ARBA00005228"/>
    </source>
</evidence>
<evidence type="ECO:0000313" key="8">
    <source>
        <dbReference type="EMBL" id="GAX29616.1"/>
    </source>
</evidence>
<comment type="similarity">
    <text evidence="1 5">Belongs to the peptidase S9A family.</text>
</comment>
<dbReference type="Proteomes" id="UP000198406">
    <property type="component" value="Unassembled WGS sequence"/>
</dbReference>
<dbReference type="PANTHER" id="PTHR42881">
    <property type="entry name" value="PROLYL ENDOPEPTIDASE"/>
    <property type="match status" value="1"/>
</dbReference>
<keyword evidence="4 5" id="KW-0720">Serine protease</keyword>
<dbReference type="Gene3D" id="3.40.50.1820">
    <property type="entry name" value="alpha/beta hydrolase"/>
    <property type="match status" value="1"/>
</dbReference>
<evidence type="ECO:0000259" key="6">
    <source>
        <dbReference type="Pfam" id="PF00326"/>
    </source>
</evidence>
<dbReference type="Gene3D" id="2.130.10.120">
    <property type="entry name" value="Prolyl oligopeptidase, N-terminal domain"/>
    <property type="match status" value="1"/>
</dbReference>
<dbReference type="InterPro" id="IPR023302">
    <property type="entry name" value="Pept_S9A_N"/>
</dbReference>
<dbReference type="SUPFAM" id="SSF53474">
    <property type="entry name" value="alpha/beta-Hydrolases"/>
    <property type="match status" value="1"/>
</dbReference>
<evidence type="ECO:0000256" key="3">
    <source>
        <dbReference type="ARBA" id="ARBA00022801"/>
    </source>
</evidence>
<dbReference type="AlphaFoldDB" id="A0A1Z5KTI1"/>
<proteinExistence type="inferred from homology"/>
<dbReference type="PRINTS" id="PR00862">
    <property type="entry name" value="PROLIGOPTASE"/>
</dbReference>
<dbReference type="OrthoDB" id="248387at2759"/>
<dbReference type="EC" id="3.4.21.-" evidence="5"/>
<keyword evidence="3 5" id="KW-0378">Hydrolase</keyword>
<comment type="caution">
    <text evidence="8">The sequence shown here is derived from an EMBL/GenBank/DDBJ whole genome shotgun (WGS) entry which is preliminary data.</text>
</comment>
<feature type="domain" description="Peptidase S9A N-terminal" evidence="7">
    <location>
        <begin position="8"/>
        <end position="239"/>
    </location>
</feature>
<keyword evidence="2 5" id="KW-0645">Protease</keyword>
<evidence type="ECO:0000256" key="5">
    <source>
        <dbReference type="RuleBase" id="RU368024"/>
    </source>
</evidence>
<reference evidence="8 9" key="1">
    <citation type="journal article" date="2015" name="Plant Cell">
        <title>Oil accumulation by the oleaginous diatom Fistulifera solaris as revealed by the genome and transcriptome.</title>
        <authorList>
            <person name="Tanaka T."/>
            <person name="Maeda Y."/>
            <person name="Veluchamy A."/>
            <person name="Tanaka M."/>
            <person name="Abida H."/>
            <person name="Marechal E."/>
            <person name="Bowler C."/>
            <person name="Muto M."/>
            <person name="Sunaga Y."/>
            <person name="Tanaka M."/>
            <person name="Yoshino T."/>
            <person name="Taniguchi T."/>
            <person name="Fukuda Y."/>
            <person name="Nemoto M."/>
            <person name="Matsumoto M."/>
            <person name="Wong P.S."/>
            <person name="Aburatani S."/>
            <person name="Fujibuchi W."/>
        </authorList>
    </citation>
    <scope>NUCLEOTIDE SEQUENCE [LARGE SCALE GENOMIC DNA]</scope>
    <source>
        <strain evidence="8 9">JPCC DA0580</strain>
    </source>
</reference>
<dbReference type="InterPro" id="IPR002470">
    <property type="entry name" value="Peptidase_S9A"/>
</dbReference>
<feature type="domain" description="Peptidase S9 prolyl oligopeptidase catalytic" evidence="6">
    <location>
        <begin position="532"/>
        <end position="738"/>
    </location>
</feature>
<dbReference type="InterPro" id="IPR001375">
    <property type="entry name" value="Peptidase_S9_cat"/>
</dbReference>
<name>A0A1Z5KTI1_FISSO</name>
<dbReference type="SUPFAM" id="SSF50993">
    <property type="entry name" value="Peptidase/esterase 'gauge' domain"/>
    <property type="match status" value="1"/>
</dbReference>
<gene>
    <name evidence="8" type="ORF">FisN_2Hh175</name>
</gene>
<dbReference type="GO" id="GO:0006508">
    <property type="term" value="P:proteolysis"/>
    <property type="evidence" value="ECO:0007669"/>
    <property type="project" value="UniProtKB-KW"/>
</dbReference>
<organism evidence="8 9">
    <name type="scientific">Fistulifera solaris</name>
    <name type="common">Oleaginous diatom</name>
    <dbReference type="NCBI Taxonomy" id="1519565"/>
    <lineage>
        <taxon>Eukaryota</taxon>
        <taxon>Sar</taxon>
        <taxon>Stramenopiles</taxon>
        <taxon>Ochrophyta</taxon>
        <taxon>Bacillariophyta</taxon>
        <taxon>Bacillariophyceae</taxon>
        <taxon>Bacillariophycidae</taxon>
        <taxon>Naviculales</taxon>
        <taxon>Naviculaceae</taxon>
        <taxon>Fistulifera</taxon>
    </lineage>
</organism>
<keyword evidence="9" id="KW-1185">Reference proteome</keyword>
<sequence>MSTTTVSTAEDPYIWLEEVESEQSLDFARSANAACLAALGNPEEKGTYARVLQILESDDRIPHVTHFGVNDDGEPILFNFWKDAKNPKGLWRYTTLSSYKKTSDIEWTTVLDVDALAEKDGISWVWGGSRPLPRSRDPVYSKDRVTRALIVLSRGGSDATHVKEFDLTTNDFVTDQPFQLPEAKSRVSYKSRNVLLVGTDTGPDSLTDSGYPRTVREWVRGTDLLTDAKVVFEGETTDVSVSAFISDERIWGGGIYEVYSRAMTFYTSKYFVRSVQFEHLLAPDERGPYVSDPPDFVELDVQDDANISFLGKLLVITLRSDWEPVVGGPVYKKGSVIYTDAETFLQKGRTGCEYKILFEPTERTAYEYYSVTKNYLILSTMDNVKSRLQFYKIEDGGSRLTLIEGGSQEAQIRDVGIRPIDPYSGSDEFWFTTSDFVTPSTLFLADASRMETTNGESDAFIVEHVKSLPPQFDASGLVVSQCTATSKDGTQIPYFIVRKEDTVLNGKNPTLLYGYGGFEVSLGPHYVATQGVAWLERGGVYVEANIRGGGEFGPSWHQAGLKANRNKCYEDFIAVGEHLIETKVCSPKTLAVRGGSNGGLLVGNMYTMRPDLFGAIHCAVPLLDMKRFHTLLAGASWMAEYGNPDTDDWEFLQKYSPYHNIKEGTEYPPILVTTSTRDDRVHPAHARKFVKKLMDGSNGKLPVYYYENIEGGHGGAADAKQSAFMTALAYDFMFDTLSKNAMEL</sequence>
<dbReference type="Pfam" id="PF00326">
    <property type="entry name" value="Peptidase_S9"/>
    <property type="match status" value="1"/>
</dbReference>
<dbReference type="Pfam" id="PF02897">
    <property type="entry name" value="Peptidase_S9_N"/>
    <property type="match status" value="1"/>
</dbReference>
<accession>A0A1Z5KTI1</accession>
<protein>
    <recommendedName>
        <fullName evidence="5">Prolyl endopeptidase</fullName>
        <ecNumber evidence="5">3.4.21.-</ecNumber>
    </recommendedName>
</protein>
<dbReference type="InterPro" id="IPR051167">
    <property type="entry name" value="Prolyl_oligopep/macrocyclase"/>
</dbReference>
<dbReference type="EMBL" id="BDSP01000293">
    <property type="protein sequence ID" value="GAX29616.1"/>
    <property type="molecule type" value="Genomic_DNA"/>
</dbReference>
<dbReference type="InterPro" id="IPR029058">
    <property type="entry name" value="AB_hydrolase_fold"/>
</dbReference>
<evidence type="ECO:0000256" key="2">
    <source>
        <dbReference type="ARBA" id="ARBA00022670"/>
    </source>
</evidence>
<dbReference type="GO" id="GO:0070012">
    <property type="term" value="F:oligopeptidase activity"/>
    <property type="evidence" value="ECO:0007669"/>
    <property type="project" value="TreeGrafter"/>
</dbReference>
<evidence type="ECO:0000259" key="7">
    <source>
        <dbReference type="Pfam" id="PF02897"/>
    </source>
</evidence>